<protein>
    <recommendedName>
        <fullName evidence="5">Integral membrane protein</fullName>
    </recommendedName>
</protein>
<evidence type="ECO:0000313" key="3">
    <source>
        <dbReference type="EMBL" id="PEN17119.1"/>
    </source>
</evidence>
<feature type="transmembrane region" description="Helical" evidence="2">
    <location>
        <begin position="175"/>
        <end position="195"/>
    </location>
</feature>
<evidence type="ECO:0000256" key="2">
    <source>
        <dbReference type="SAM" id="Phobius"/>
    </source>
</evidence>
<dbReference type="RefSeq" id="WP_098042396.1">
    <property type="nucleotide sequence ID" value="NZ_CAURLQ010000013.1"/>
</dbReference>
<feature type="transmembrane region" description="Helical" evidence="2">
    <location>
        <begin position="388"/>
        <end position="411"/>
    </location>
</feature>
<keyword evidence="4" id="KW-1185">Reference proteome</keyword>
<evidence type="ECO:0008006" key="5">
    <source>
        <dbReference type="Google" id="ProtNLM"/>
    </source>
</evidence>
<feature type="region of interest" description="Disordered" evidence="1">
    <location>
        <begin position="1"/>
        <end position="47"/>
    </location>
</feature>
<feature type="transmembrane region" description="Helical" evidence="2">
    <location>
        <begin position="469"/>
        <end position="489"/>
    </location>
</feature>
<dbReference type="Proteomes" id="UP000219947">
    <property type="component" value="Unassembled WGS sequence"/>
</dbReference>
<keyword evidence="2" id="KW-1133">Transmembrane helix</keyword>
<feature type="compositionally biased region" description="Low complexity" evidence="1">
    <location>
        <begin position="21"/>
        <end position="35"/>
    </location>
</feature>
<feature type="transmembrane region" description="Helical" evidence="2">
    <location>
        <begin position="418"/>
        <end position="438"/>
    </location>
</feature>
<comment type="caution">
    <text evidence="3">The sequence shown here is derived from an EMBL/GenBank/DDBJ whole genome shotgun (WGS) entry which is preliminary data.</text>
</comment>
<keyword evidence="2" id="KW-0812">Transmembrane</keyword>
<organism evidence="3 4">
    <name type="scientific">Rothia dentocariosa</name>
    <dbReference type="NCBI Taxonomy" id="2047"/>
    <lineage>
        <taxon>Bacteria</taxon>
        <taxon>Bacillati</taxon>
        <taxon>Actinomycetota</taxon>
        <taxon>Actinomycetes</taxon>
        <taxon>Micrococcales</taxon>
        <taxon>Micrococcaceae</taxon>
        <taxon>Rothia</taxon>
    </lineage>
</organism>
<keyword evidence="2" id="KW-0472">Membrane</keyword>
<evidence type="ECO:0000313" key="4">
    <source>
        <dbReference type="Proteomes" id="UP000219947"/>
    </source>
</evidence>
<feature type="transmembrane region" description="Helical" evidence="2">
    <location>
        <begin position="233"/>
        <end position="250"/>
    </location>
</feature>
<sequence>MNNPSDKTPKQHTTVPSIPWSSANKPAAQAKPASASDRDEDKNPSKTSTLNADITWLYIASGERLRRMSEAFLRLPAWLQVMLVYAFSRVWGFIIFSVVGNQQLLGPWGQHLGYLPFISTWDSSWYGQIAQSGYPSKLPYDSTGAVAQNPWAFYPLFPLIAGGINRITGIGYYPVAATVALLAGFAAAWVIYLLFTTSLNIVGYRDQSHGEKVSEAASSTEDPKDVKTSRHNLALWAVAAVAFLPVAPVLQVPYAESLNLVFLVWVLLLMTRKQYLLMMPVALLACLSRPVGVPLGATAGLWWFACLITEAKAQQQRRQRGEDQERFESVFLRSLPQLGSALFICFCALIWPIYAWQITGRIDAYTATETAWRQGDLAPVAPWISQGIAYFGYFTILLFPLLIVGYAAFLASPLVKRVLASPIILWCACYGAYLLIFLNPQSSTFRLLLPLFPLMLPIVAISSSRAYRWLLIGSGALLQLVWVGWLWHWKQLPGGGDYPP</sequence>
<feature type="transmembrane region" description="Helical" evidence="2">
    <location>
        <begin position="330"/>
        <end position="354"/>
    </location>
</feature>
<dbReference type="AlphaFoldDB" id="A0A2A8D857"/>
<gene>
    <name evidence="3" type="ORF">CRM92_03625</name>
</gene>
<dbReference type="EMBL" id="PDEV01000001">
    <property type="protein sequence ID" value="PEN17119.1"/>
    <property type="molecule type" value="Genomic_DNA"/>
</dbReference>
<accession>A0A2A8D857</accession>
<name>A0A2A8D857_9MICC</name>
<feature type="transmembrane region" description="Helical" evidence="2">
    <location>
        <begin position="291"/>
        <end position="309"/>
    </location>
</feature>
<feature type="transmembrane region" description="Helical" evidence="2">
    <location>
        <begin position="75"/>
        <end position="99"/>
    </location>
</feature>
<feature type="compositionally biased region" description="Polar residues" evidence="1">
    <location>
        <begin position="1"/>
        <end position="20"/>
    </location>
</feature>
<proteinExistence type="predicted"/>
<reference evidence="3" key="1">
    <citation type="submission" date="2017-10" db="EMBL/GenBank/DDBJ databases">
        <title>Kefir isolates.</title>
        <authorList>
            <person name="Kim Y."/>
            <person name="Blasche S."/>
        </authorList>
    </citation>
    <scope>NUCLEOTIDE SEQUENCE [LARGE SCALE GENOMIC DNA]</scope>
    <source>
        <strain evidence="3">OG2-2</strain>
    </source>
</reference>
<evidence type="ECO:0000256" key="1">
    <source>
        <dbReference type="SAM" id="MobiDB-lite"/>
    </source>
</evidence>
<feature type="transmembrane region" description="Helical" evidence="2">
    <location>
        <begin position="444"/>
        <end position="462"/>
    </location>
</feature>